<keyword evidence="2" id="KW-0865">Zymogen</keyword>
<evidence type="ECO:0000256" key="4">
    <source>
        <dbReference type="ARBA" id="ARBA00023317"/>
    </source>
</evidence>
<dbReference type="InterPro" id="IPR003817">
    <property type="entry name" value="PS_Dcarbxylase"/>
</dbReference>
<evidence type="ECO:0000256" key="3">
    <source>
        <dbReference type="ARBA" id="ARBA00023239"/>
    </source>
</evidence>
<protein>
    <submittedName>
        <fullName evidence="5">Phosphatidylserine decarboxylase</fullName>
    </submittedName>
</protein>
<evidence type="ECO:0000313" key="5">
    <source>
        <dbReference type="EMBL" id="SJZ93187.1"/>
    </source>
</evidence>
<dbReference type="PANTHER" id="PTHR10067:SF17">
    <property type="entry name" value="PHOSPHATIDYLSERINE DECARBOXYLASE PROENZYME 2"/>
    <property type="match status" value="1"/>
</dbReference>
<evidence type="ECO:0000313" key="6">
    <source>
        <dbReference type="Proteomes" id="UP000189857"/>
    </source>
</evidence>
<keyword evidence="1" id="KW-0210">Decarboxylase</keyword>
<reference evidence="5 6" key="1">
    <citation type="submission" date="2017-02" db="EMBL/GenBank/DDBJ databases">
        <authorList>
            <person name="Peterson S.W."/>
        </authorList>
    </citation>
    <scope>NUCLEOTIDE SEQUENCE [LARGE SCALE GENOMIC DNA]</scope>
    <source>
        <strain evidence="5 6">ATCC 17233</strain>
    </source>
</reference>
<proteinExistence type="predicted"/>
<dbReference type="PANTHER" id="PTHR10067">
    <property type="entry name" value="PHOSPHATIDYLSERINE DECARBOXYLASE"/>
    <property type="match status" value="1"/>
</dbReference>
<dbReference type="GO" id="GO:0004609">
    <property type="term" value="F:phosphatidylserine decarboxylase activity"/>
    <property type="evidence" value="ECO:0007669"/>
    <property type="project" value="InterPro"/>
</dbReference>
<dbReference type="Proteomes" id="UP000189857">
    <property type="component" value="Unassembled WGS sequence"/>
</dbReference>
<gene>
    <name evidence="5" type="ORF">SAMN02745110_02078</name>
</gene>
<dbReference type="OrthoDB" id="9802030at2"/>
<dbReference type="Pfam" id="PF02666">
    <property type="entry name" value="PS_Dcarbxylase"/>
    <property type="match status" value="1"/>
</dbReference>
<dbReference type="EMBL" id="FUXA01000013">
    <property type="protein sequence ID" value="SJZ93187.1"/>
    <property type="molecule type" value="Genomic_DNA"/>
</dbReference>
<name>A0A1T4PPL5_9FIRM</name>
<evidence type="ECO:0000256" key="1">
    <source>
        <dbReference type="ARBA" id="ARBA00022793"/>
    </source>
</evidence>
<keyword evidence="4" id="KW-0670">Pyruvate</keyword>
<sequence>MNTLKFLYTTPLGRCILKPLASKPVSVITGKFLDSRFSRFLVNDFIARHDIDTSEFEKQNFDSFNDCFCRKLKDDARTVESDNNVMIAPCDGLLTVVPIKNGTVLPVKQSYYTVKSLLKDKRLAERYKDGYALVYRLCTNHYHRYCYVESGRKSRNRYIQGVYHTVRPIALENRPVFIENSREYTCIKTENFGILTQMEVGAMLVGRINNFEKEIRTVRRGKEKGTFLYGGSTIIVLVEKNKVDILNYILDASKYGRETPVLYGQKIGGKHV</sequence>
<organism evidence="5 6">
    <name type="scientific">Eubacterium ruminantium</name>
    <dbReference type="NCBI Taxonomy" id="42322"/>
    <lineage>
        <taxon>Bacteria</taxon>
        <taxon>Bacillati</taxon>
        <taxon>Bacillota</taxon>
        <taxon>Clostridia</taxon>
        <taxon>Eubacteriales</taxon>
        <taxon>Eubacteriaceae</taxon>
        <taxon>Eubacterium</taxon>
    </lineage>
</organism>
<evidence type="ECO:0000256" key="2">
    <source>
        <dbReference type="ARBA" id="ARBA00023145"/>
    </source>
</evidence>
<dbReference type="RefSeq" id="WP_078787883.1">
    <property type="nucleotide sequence ID" value="NZ_FMTO01000012.1"/>
</dbReference>
<keyword evidence="3" id="KW-0456">Lyase</keyword>
<dbReference type="GO" id="GO:0008654">
    <property type="term" value="P:phospholipid biosynthetic process"/>
    <property type="evidence" value="ECO:0007669"/>
    <property type="project" value="InterPro"/>
</dbReference>
<dbReference type="AlphaFoldDB" id="A0A1T4PPL5"/>
<accession>A0A1T4PPL5</accession>
<keyword evidence="6" id="KW-1185">Reference proteome</keyword>